<protein>
    <recommendedName>
        <fullName evidence="1">diguanylate cyclase</fullName>
        <ecNumber evidence="1">2.7.7.65</ecNumber>
    </recommendedName>
</protein>
<dbReference type="SUPFAM" id="SSF55073">
    <property type="entry name" value="Nucleotide cyclase"/>
    <property type="match status" value="1"/>
</dbReference>
<dbReference type="GO" id="GO:0052621">
    <property type="term" value="F:diguanylate cyclase activity"/>
    <property type="evidence" value="ECO:0007669"/>
    <property type="project" value="UniProtKB-EC"/>
</dbReference>
<reference evidence="4" key="1">
    <citation type="journal article" date="2014" name="Int. J. Syst. Evol. Microbiol.">
        <title>Complete genome sequence of Corynebacterium casei LMG S-19264T (=DSM 44701T), isolated from a smear-ripened cheese.</title>
        <authorList>
            <consortium name="US DOE Joint Genome Institute (JGI-PGF)"/>
            <person name="Walter F."/>
            <person name="Albersmeier A."/>
            <person name="Kalinowski J."/>
            <person name="Ruckert C."/>
        </authorList>
    </citation>
    <scope>NUCLEOTIDE SEQUENCE</scope>
    <source>
        <strain evidence="4">CGMCC 1.15493</strain>
    </source>
</reference>
<dbReference type="SMART" id="SM00267">
    <property type="entry name" value="GGDEF"/>
    <property type="match status" value="1"/>
</dbReference>
<feature type="domain" description="GGDEF" evidence="3">
    <location>
        <begin position="17"/>
        <end position="155"/>
    </location>
</feature>
<dbReference type="PROSITE" id="PS50887">
    <property type="entry name" value="GGDEF"/>
    <property type="match status" value="1"/>
</dbReference>
<dbReference type="PANTHER" id="PTHR45138:SF9">
    <property type="entry name" value="DIGUANYLATE CYCLASE DGCM-RELATED"/>
    <property type="match status" value="1"/>
</dbReference>
<dbReference type="EC" id="2.7.7.65" evidence="1"/>
<name>A0A916XYN8_9HYPH</name>
<dbReference type="Pfam" id="PF00990">
    <property type="entry name" value="GGDEF"/>
    <property type="match status" value="1"/>
</dbReference>
<sequence length="158" mass="16917">MAEILEALWSGRDGIDAGAAMLMCDIDDFKSLNDHLGHAEGDRCLATVAGVIAESVRRDFEHVARFGGEEFLVLLPSAEGSYAMAVAERVRLSVERAALPNPGSYGGGCVTVSIGVAVRTPGDRDVSHEELQRRADAALYQAKQSGRNRVALYGLRVT</sequence>
<organism evidence="4 5">
    <name type="scientific">Aureimonas glaciei</name>
    <dbReference type="NCBI Taxonomy" id="1776957"/>
    <lineage>
        <taxon>Bacteria</taxon>
        <taxon>Pseudomonadati</taxon>
        <taxon>Pseudomonadota</taxon>
        <taxon>Alphaproteobacteria</taxon>
        <taxon>Hyphomicrobiales</taxon>
        <taxon>Aurantimonadaceae</taxon>
        <taxon>Aureimonas</taxon>
    </lineage>
</organism>
<dbReference type="InterPro" id="IPR029787">
    <property type="entry name" value="Nucleotide_cyclase"/>
</dbReference>
<dbReference type="GO" id="GO:1902201">
    <property type="term" value="P:negative regulation of bacterial-type flagellum-dependent cell motility"/>
    <property type="evidence" value="ECO:0007669"/>
    <property type="project" value="TreeGrafter"/>
</dbReference>
<evidence type="ECO:0000259" key="3">
    <source>
        <dbReference type="PROSITE" id="PS50887"/>
    </source>
</evidence>
<dbReference type="Gene3D" id="3.30.70.270">
    <property type="match status" value="1"/>
</dbReference>
<dbReference type="Proteomes" id="UP000613160">
    <property type="component" value="Unassembled WGS sequence"/>
</dbReference>
<keyword evidence="5" id="KW-1185">Reference proteome</keyword>
<dbReference type="NCBIfam" id="TIGR00254">
    <property type="entry name" value="GGDEF"/>
    <property type="match status" value="1"/>
</dbReference>
<dbReference type="InterPro" id="IPR000160">
    <property type="entry name" value="GGDEF_dom"/>
</dbReference>
<proteinExistence type="predicted"/>
<reference evidence="4" key="2">
    <citation type="submission" date="2020-09" db="EMBL/GenBank/DDBJ databases">
        <authorList>
            <person name="Sun Q."/>
            <person name="Zhou Y."/>
        </authorList>
    </citation>
    <scope>NUCLEOTIDE SEQUENCE</scope>
    <source>
        <strain evidence="4">CGMCC 1.15493</strain>
    </source>
</reference>
<dbReference type="FunFam" id="3.30.70.270:FF:000001">
    <property type="entry name" value="Diguanylate cyclase domain protein"/>
    <property type="match status" value="1"/>
</dbReference>
<dbReference type="GO" id="GO:0043709">
    <property type="term" value="P:cell adhesion involved in single-species biofilm formation"/>
    <property type="evidence" value="ECO:0007669"/>
    <property type="project" value="TreeGrafter"/>
</dbReference>
<dbReference type="CDD" id="cd01949">
    <property type="entry name" value="GGDEF"/>
    <property type="match status" value="1"/>
</dbReference>
<dbReference type="InterPro" id="IPR043128">
    <property type="entry name" value="Rev_trsase/Diguanyl_cyclase"/>
</dbReference>
<dbReference type="EMBL" id="BMJJ01000005">
    <property type="protein sequence ID" value="GGD22100.1"/>
    <property type="molecule type" value="Genomic_DNA"/>
</dbReference>
<evidence type="ECO:0000313" key="4">
    <source>
        <dbReference type="EMBL" id="GGD22100.1"/>
    </source>
</evidence>
<dbReference type="AlphaFoldDB" id="A0A916XYN8"/>
<evidence type="ECO:0000256" key="2">
    <source>
        <dbReference type="ARBA" id="ARBA00034247"/>
    </source>
</evidence>
<dbReference type="PANTHER" id="PTHR45138">
    <property type="entry name" value="REGULATORY COMPONENTS OF SENSORY TRANSDUCTION SYSTEM"/>
    <property type="match status" value="1"/>
</dbReference>
<accession>A0A916XYN8</accession>
<comment type="caution">
    <text evidence="4">The sequence shown here is derived from an EMBL/GenBank/DDBJ whole genome shotgun (WGS) entry which is preliminary data.</text>
</comment>
<comment type="catalytic activity">
    <reaction evidence="2">
        <text>2 GTP = 3',3'-c-di-GMP + 2 diphosphate</text>
        <dbReference type="Rhea" id="RHEA:24898"/>
        <dbReference type="ChEBI" id="CHEBI:33019"/>
        <dbReference type="ChEBI" id="CHEBI:37565"/>
        <dbReference type="ChEBI" id="CHEBI:58805"/>
        <dbReference type="EC" id="2.7.7.65"/>
    </reaction>
</comment>
<evidence type="ECO:0000256" key="1">
    <source>
        <dbReference type="ARBA" id="ARBA00012528"/>
    </source>
</evidence>
<dbReference type="InterPro" id="IPR050469">
    <property type="entry name" value="Diguanylate_Cyclase"/>
</dbReference>
<dbReference type="GO" id="GO:0005886">
    <property type="term" value="C:plasma membrane"/>
    <property type="evidence" value="ECO:0007669"/>
    <property type="project" value="TreeGrafter"/>
</dbReference>
<evidence type="ECO:0000313" key="5">
    <source>
        <dbReference type="Proteomes" id="UP000613160"/>
    </source>
</evidence>
<gene>
    <name evidence="4" type="ORF">GCM10011335_26240</name>
</gene>